<protein>
    <submittedName>
        <fullName evidence="2">Uncharacterized protein</fullName>
    </submittedName>
</protein>
<sequence length="152" mass="17388">MAPDTKVPAGRPDRQRQNNIPPPMAGDNKVMKCPYRKPFNDKTAPTPVFAWKTDRLMALHVASRVLTMKTSLLLMAIFKFGQYIIGANIITQFHKDWGINVNVDDVPQKKRDRKRGTPGLVMGPCIVEIDRIVIRDVQHKFEVIQCRNEEVH</sequence>
<proteinExistence type="predicted"/>
<accession>A0A9D4J477</accession>
<dbReference type="EMBL" id="JAIWYP010000007">
    <property type="protein sequence ID" value="KAH3797810.1"/>
    <property type="molecule type" value="Genomic_DNA"/>
</dbReference>
<reference evidence="2" key="2">
    <citation type="submission" date="2020-11" db="EMBL/GenBank/DDBJ databases">
        <authorList>
            <person name="McCartney M.A."/>
            <person name="Auch B."/>
            <person name="Kono T."/>
            <person name="Mallez S."/>
            <person name="Becker A."/>
            <person name="Gohl D.M."/>
            <person name="Silverstein K.A.T."/>
            <person name="Koren S."/>
            <person name="Bechman K.B."/>
            <person name="Herman A."/>
            <person name="Abrahante J.E."/>
            <person name="Garbe J."/>
        </authorList>
    </citation>
    <scope>NUCLEOTIDE SEQUENCE</scope>
    <source>
        <strain evidence="2">Duluth1</strain>
        <tissue evidence="2">Whole animal</tissue>
    </source>
</reference>
<organism evidence="2 3">
    <name type="scientific">Dreissena polymorpha</name>
    <name type="common">Zebra mussel</name>
    <name type="synonym">Mytilus polymorpha</name>
    <dbReference type="NCBI Taxonomy" id="45954"/>
    <lineage>
        <taxon>Eukaryota</taxon>
        <taxon>Metazoa</taxon>
        <taxon>Spiralia</taxon>
        <taxon>Lophotrochozoa</taxon>
        <taxon>Mollusca</taxon>
        <taxon>Bivalvia</taxon>
        <taxon>Autobranchia</taxon>
        <taxon>Heteroconchia</taxon>
        <taxon>Euheterodonta</taxon>
        <taxon>Imparidentia</taxon>
        <taxon>Neoheterodontei</taxon>
        <taxon>Myida</taxon>
        <taxon>Dreissenoidea</taxon>
        <taxon>Dreissenidae</taxon>
        <taxon>Dreissena</taxon>
    </lineage>
</organism>
<reference evidence="2" key="1">
    <citation type="journal article" date="2019" name="bioRxiv">
        <title>The Genome of the Zebra Mussel, Dreissena polymorpha: A Resource for Invasive Species Research.</title>
        <authorList>
            <person name="McCartney M.A."/>
            <person name="Auch B."/>
            <person name="Kono T."/>
            <person name="Mallez S."/>
            <person name="Zhang Y."/>
            <person name="Obille A."/>
            <person name="Becker A."/>
            <person name="Abrahante J.E."/>
            <person name="Garbe J."/>
            <person name="Badalamenti J.P."/>
            <person name="Herman A."/>
            <person name="Mangelson H."/>
            <person name="Liachko I."/>
            <person name="Sullivan S."/>
            <person name="Sone E.D."/>
            <person name="Koren S."/>
            <person name="Silverstein K.A.T."/>
            <person name="Beckman K.B."/>
            <person name="Gohl D.M."/>
        </authorList>
    </citation>
    <scope>NUCLEOTIDE SEQUENCE</scope>
    <source>
        <strain evidence="2">Duluth1</strain>
        <tissue evidence="2">Whole animal</tissue>
    </source>
</reference>
<evidence type="ECO:0000313" key="2">
    <source>
        <dbReference type="EMBL" id="KAH3797810.1"/>
    </source>
</evidence>
<keyword evidence="3" id="KW-1185">Reference proteome</keyword>
<dbReference type="AlphaFoldDB" id="A0A9D4J477"/>
<evidence type="ECO:0000313" key="3">
    <source>
        <dbReference type="Proteomes" id="UP000828390"/>
    </source>
</evidence>
<comment type="caution">
    <text evidence="2">The sequence shown here is derived from an EMBL/GenBank/DDBJ whole genome shotgun (WGS) entry which is preliminary data.</text>
</comment>
<feature type="non-terminal residue" evidence="2">
    <location>
        <position position="152"/>
    </location>
</feature>
<dbReference type="Proteomes" id="UP000828390">
    <property type="component" value="Unassembled WGS sequence"/>
</dbReference>
<evidence type="ECO:0000256" key="1">
    <source>
        <dbReference type="SAM" id="MobiDB-lite"/>
    </source>
</evidence>
<feature type="region of interest" description="Disordered" evidence="1">
    <location>
        <begin position="1"/>
        <end position="28"/>
    </location>
</feature>
<gene>
    <name evidence="2" type="ORF">DPMN_151397</name>
</gene>
<name>A0A9D4J477_DREPO</name>